<keyword evidence="1" id="KW-0732">Signal</keyword>
<feature type="chain" id="PRO_5005326362" evidence="1">
    <location>
        <begin position="38"/>
        <end position="228"/>
    </location>
</feature>
<proteinExistence type="predicted"/>
<reference evidence="2" key="1">
    <citation type="submission" date="2012-09" db="EMBL/GenBank/DDBJ databases">
        <authorList>
            <person name="Martin A.A."/>
        </authorList>
    </citation>
    <scope>NUCLEOTIDE SEQUENCE</scope>
</reference>
<name>A0A0K0D1T1_ANGCA</name>
<protein>
    <submittedName>
        <fullName evidence="3">SCP domain-containing protein</fullName>
    </submittedName>
</protein>
<keyword evidence="2" id="KW-1185">Reference proteome</keyword>
<accession>A0A0K0D1T1</accession>
<evidence type="ECO:0000313" key="2">
    <source>
        <dbReference type="Proteomes" id="UP000035642"/>
    </source>
</evidence>
<sequence>MIMTSVGSMANVLARQALLSLLTATTVFGCAVGPVTAICNAACTMSTGVGVGPIPATALSITGTLTTTNPIMANWSRDMWQSVVNRVARNLATGPFRSNIFTAFATLADAEEYQGKSLVYFKTKQRQSQNDDSALHHNRQYRNRNMQHAMWDRQVCEFKNYSHLGDDNLRNSQDLNCVLLYTNRRKTISANHKRHHCELLERDVPWSGEQSDTSLAVRHIWNELPVGI</sequence>
<dbReference type="Proteomes" id="UP000035642">
    <property type="component" value="Unassembled WGS sequence"/>
</dbReference>
<dbReference type="AlphaFoldDB" id="A0A0K0D1T1"/>
<evidence type="ECO:0000256" key="1">
    <source>
        <dbReference type="SAM" id="SignalP"/>
    </source>
</evidence>
<organism evidence="2 3">
    <name type="scientific">Angiostrongylus cantonensis</name>
    <name type="common">Rat lungworm</name>
    <dbReference type="NCBI Taxonomy" id="6313"/>
    <lineage>
        <taxon>Eukaryota</taxon>
        <taxon>Metazoa</taxon>
        <taxon>Ecdysozoa</taxon>
        <taxon>Nematoda</taxon>
        <taxon>Chromadorea</taxon>
        <taxon>Rhabditida</taxon>
        <taxon>Rhabditina</taxon>
        <taxon>Rhabditomorpha</taxon>
        <taxon>Strongyloidea</taxon>
        <taxon>Metastrongylidae</taxon>
        <taxon>Angiostrongylus</taxon>
    </lineage>
</organism>
<reference evidence="3" key="2">
    <citation type="submission" date="2017-02" db="UniProtKB">
        <authorList>
            <consortium name="WormBaseParasite"/>
        </authorList>
    </citation>
    <scope>IDENTIFICATION</scope>
</reference>
<feature type="signal peptide" evidence="1">
    <location>
        <begin position="1"/>
        <end position="37"/>
    </location>
</feature>
<evidence type="ECO:0000313" key="3">
    <source>
        <dbReference type="WBParaSite" id="ACAC_0000402601-mRNA-1"/>
    </source>
</evidence>
<dbReference type="WBParaSite" id="ACAC_0000402601-mRNA-1">
    <property type="protein sequence ID" value="ACAC_0000402601-mRNA-1"/>
    <property type="gene ID" value="ACAC_0000402601"/>
</dbReference>